<protein>
    <submittedName>
        <fullName evidence="1">Uncharacterized protein</fullName>
    </submittedName>
</protein>
<dbReference type="Proteomes" id="UP000800082">
    <property type="component" value="Unassembled WGS sequence"/>
</dbReference>
<dbReference type="EMBL" id="ML978997">
    <property type="protein sequence ID" value="KAF1924086.1"/>
    <property type="molecule type" value="Genomic_DNA"/>
</dbReference>
<name>A0A6A5RBQ1_9PLEO</name>
<proteinExistence type="predicted"/>
<dbReference type="RefSeq" id="XP_033444339.1">
    <property type="nucleotide sequence ID" value="XM_033589083.1"/>
</dbReference>
<accession>A0A6A5RBQ1</accession>
<keyword evidence="2" id="KW-1185">Reference proteome</keyword>
<reference evidence="1" key="1">
    <citation type="journal article" date="2020" name="Stud. Mycol.">
        <title>101 Dothideomycetes genomes: a test case for predicting lifestyles and emergence of pathogens.</title>
        <authorList>
            <person name="Haridas S."/>
            <person name="Albert R."/>
            <person name="Binder M."/>
            <person name="Bloem J."/>
            <person name="Labutti K."/>
            <person name="Salamov A."/>
            <person name="Andreopoulos B."/>
            <person name="Baker S."/>
            <person name="Barry K."/>
            <person name="Bills G."/>
            <person name="Bluhm B."/>
            <person name="Cannon C."/>
            <person name="Castanera R."/>
            <person name="Culley D."/>
            <person name="Daum C."/>
            <person name="Ezra D."/>
            <person name="Gonzalez J."/>
            <person name="Henrissat B."/>
            <person name="Kuo A."/>
            <person name="Liang C."/>
            <person name="Lipzen A."/>
            <person name="Lutzoni F."/>
            <person name="Magnuson J."/>
            <person name="Mondo S."/>
            <person name="Nolan M."/>
            <person name="Ohm R."/>
            <person name="Pangilinan J."/>
            <person name="Park H.-J."/>
            <person name="Ramirez L."/>
            <person name="Alfaro M."/>
            <person name="Sun H."/>
            <person name="Tritt A."/>
            <person name="Yoshinaga Y."/>
            <person name="Zwiers L.-H."/>
            <person name="Turgeon B."/>
            <person name="Goodwin S."/>
            <person name="Spatafora J."/>
            <person name="Crous P."/>
            <person name="Grigoriev I."/>
        </authorList>
    </citation>
    <scope>NUCLEOTIDE SEQUENCE</scope>
    <source>
        <strain evidence="1">CBS 183.55</strain>
    </source>
</reference>
<organism evidence="1 2">
    <name type="scientific">Didymella exigua CBS 183.55</name>
    <dbReference type="NCBI Taxonomy" id="1150837"/>
    <lineage>
        <taxon>Eukaryota</taxon>
        <taxon>Fungi</taxon>
        <taxon>Dikarya</taxon>
        <taxon>Ascomycota</taxon>
        <taxon>Pezizomycotina</taxon>
        <taxon>Dothideomycetes</taxon>
        <taxon>Pleosporomycetidae</taxon>
        <taxon>Pleosporales</taxon>
        <taxon>Pleosporineae</taxon>
        <taxon>Didymellaceae</taxon>
        <taxon>Didymella</taxon>
    </lineage>
</organism>
<evidence type="ECO:0000313" key="1">
    <source>
        <dbReference type="EMBL" id="KAF1924086.1"/>
    </source>
</evidence>
<gene>
    <name evidence="1" type="ORF">M421DRAFT_297808</name>
</gene>
<dbReference type="GeneID" id="54346730"/>
<evidence type="ECO:0000313" key="2">
    <source>
        <dbReference type="Proteomes" id="UP000800082"/>
    </source>
</evidence>
<dbReference type="AlphaFoldDB" id="A0A6A5RBQ1"/>
<sequence>MSVVVVTVTACGVRGYRYGECVIACPVSKVVRGRGDGPGSEVLSASYRRAISEHQQAISESTWVCWSLADSLFAVTNNTTWSIRQASTVVGVQDACMTCKTPPS</sequence>